<comment type="caution">
    <text evidence="9">The sequence shown here is derived from an EMBL/GenBank/DDBJ whole genome shotgun (WGS) entry which is preliminary data.</text>
</comment>
<feature type="transmembrane region" description="Helical" evidence="7">
    <location>
        <begin position="345"/>
        <end position="367"/>
    </location>
</feature>
<sequence>MIRPPTLLFILFFTILVAIGCLISSQPVEAQLQLNNITFKIGEVKTVRTTWPSTMDEVLDGAKWIEYAIFIGIIAIIPLIIGLFGYFSLTLFCCFRCCGLCGGNKPKEIYTTKDLIIPTIVVLLVYGGFVALAGVGIGFSAQASSDVRTMITATLKFMSSTNNTIMGIANIGEAITSKFAQVPDKLTPLLDQAVQQTTPLDTISSLIATTRNQFSQFNSAIVPDISLRISNINSNLSVLQSQFSGLPTLSEVPDISPAVSTSLTDLDTAQTTVSNAKSTVTSSIQNVKSVINSTLVDNLTPIIGPTFTGVKSQIMTIQAQISPYLNDKIIEQATQYTSIAENVRIALSVVFFAWCCIIYIFVFLGLIFRKSFLIQTTSWLAFITAWIFYIFAFVQIPLYLIITDACTKGPKTLGMLGDGLLDQINAASSIKFQNASLMIKGIATCAKNNSLVTVLLGNDYLKGLGIENSLSGVTGSFSSSISSMNISSYTSSVDAVIASANTGSIKTDHTSSLASVRTKLLSATNTLSSLDGFQGFNTSTYNQALTDFNAFTQQHAGRTYTYDNFESFDPSSLSSPYNTQGQNLKDALSTQKNKYTAALADVTKFNNSVKAINSNLDGLQQDFSLASNGIVPSLTSLAQNVAIQIQTMTSNIQTYIHNFPNTALTFIMSLADQLINEFAVEYVPCEFIGSFITTVDNSVCKGLNFQLVVTGAVCFGIGVLMHLGGFVTIVLAKRIRYQGSKRINPSVQD</sequence>
<proteinExistence type="inferred from homology"/>
<feature type="chain" id="PRO_5041720052" description="Prominin-like protein" evidence="8">
    <location>
        <begin position="31"/>
        <end position="749"/>
    </location>
</feature>
<dbReference type="Proteomes" id="UP000816034">
    <property type="component" value="Unassembled WGS sequence"/>
</dbReference>
<keyword evidence="3 7" id="KW-0812">Transmembrane</keyword>
<dbReference type="EMBL" id="PYSW02000002">
    <property type="protein sequence ID" value="KAG2393691.1"/>
    <property type="molecule type" value="Genomic_DNA"/>
</dbReference>
<evidence type="ECO:0000256" key="3">
    <source>
        <dbReference type="ARBA" id="ARBA00022692"/>
    </source>
</evidence>
<dbReference type="GeneID" id="68099676"/>
<evidence type="ECO:0000256" key="2">
    <source>
        <dbReference type="ARBA" id="ARBA00006058"/>
    </source>
</evidence>
<evidence type="ECO:0000256" key="7">
    <source>
        <dbReference type="SAM" id="Phobius"/>
    </source>
</evidence>
<dbReference type="AlphaFoldDB" id="A0AA88H4R0"/>
<keyword evidence="6" id="KW-0325">Glycoprotein</keyword>
<dbReference type="PROSITE" id="PS51257">
    <property type="entry name" value="PROKAR_LIPOPROTEIN"/>
    <property type="match status" value="1"/>
</dbReference>
<feature type="transmembrane region" description="Helical" evidence="7">
    <location>
        <begin position="67"/>
        <end position="95"/>
    </location>
</feature>
<evidence type="ECO:0000256" key="5">
    <source>
        <dbReference type="ARBA" id="ARBA00023136"/>
    </source>
</evidence>
<evidence type="ECO:0000256" key="1">
    <source>
        <dbReference type="ARBA" id="ARBA00004141"/>
    </source>
</evidence>
<dbReference type="RefSeq" id="XP_044555585.1">
    <property type="nucleotide sequence ID" value="XM_044697170.1"/>
</dbReference>
<keyword evidence="8" id="KW-0732">Signal</keyword>
<keyword evidence="5 7" id="KW-0472">Membrane</keyword>
<keyword evidence="4 7" id="KW-1133">Transmembrane helix</keyword>
<comment type="subcellular location">
    <subcellularLocation>
        <location evidence="1">Membrane</location>
        <topology evidence="1">Multi-pass membrane protein</topology>
    </subcellularLocation>
</comment>
<accession>A0AA88H4R0</accession>
<dbReference type="PANTHER" id="PTHR22730:SF1">
    <property type="entry name" value="PROMININ-LIKE PROTEIN"/>
    <property type="match status" value="1"/>
</dbReference>
<protein>
    <recommendedName>
        <fullName evidence="11">Prominin-like protein</fullName>
    </recommendedName>
</protein>
<evidence type="ECO:0008006" key="11">
    <source>
        <dbReference type="Google" id="ProtNLM"/>
    </source>
</evidence>
<evidence type="ECO:0000256" key="8">
    <source>
        <dbReference type="SAM" id="SignalP"/>
    </source>
</evidence>
<comment type="similarity">
    <text evidence="2">Belongs to the prominin family.</text>
</comment>
<evidence type="ECO:0000313" key="9">
    <source>
        <dbReference type="EMBL" id="KAG2393691.1"/>
    </source>
</evidence>
<dbReference type="InterPro" id="IPR008795">
    <property type="entry name" value="Prominin"/>
</dbReference>
<dbReference type="PANTHER" id="PTHR22730">
    <property type="entry name" value="PROMININ PROM PROTEIN"/>
    <property type="match status" value="1"/>
</dbReference>
<organism evidence="9 10">
    <name type="scientific">Naegleria lovaniensis</name>
    <name type="common">Amoeba</name>
    <dbReference type="NCBI Taxonomy" id="51637"/>
    <lineage>
        <taxon>Eukaryota</taxon>
        <taxon>Discoba</taxon>
        <taxon>Heterolobosea</taxon>
        <taxon>Tetramitia</taxon>
        <taxon>Eutetramitia</taxon>
        <taxon>Vahlkampfiidae</taxon>
        <taxon>Naegleria</taxon>
    </lineage>
</organism>
<keyword evidence="10" id="KW-1185">Reference proteome</keyword>
<feature type="transmembrane region" description="Helical" evidence="7">
    <location>
        <begin position="379"/>
        <end position="402"/>
    </location>
</feature>
<feature type="transmembrane region" description="Helical" evidence="7">
    <location>
        <begin position="115"/>
        <end position="139"/>
    </location>
</feature>
<gene>
    <name evidence="9" type="ORF">C9374_007222</name>
</gene>
<dbReference type="GO" id="GO:0016020">
    <property type="term" value="C:membrane"/>
    <property type="evidence" value="ECO:0007669"/>
    <property type="project" value="UniProtKB-SubCell"/>
</dbReference>
<feature type="transmembrane region" description="Helical" evidence="7">
    <location>
        <begin position="707"/>
        <end position="732"/>
    </location>
</feature>
<evidence type="ECO:0000256" key="6">
    <source>
        <dbReference type="ARBA" id="ARBA00023180"/>
    </source>
</evidence>
<name>A0AA88H4R0_NAELO</name>
<reference evidence="9 10" key="1">
    <citation type="journal article" date="2018" name="BMC Genomics">
        <title>The genome of Naegleria lovaniensis, the basis for a comparative approach to unravel pathogenicity factors of the human pathogenic amoeba N. fowleri.</title>
        <authorList>
            <person name="Liechti N."/>
            <person name="Schurch N."/>
            <person name="Bruggmann R."/>
            <person name="Wittwer M."/>
        </authorList>
    </citation>
    <scope>NUCLEOTIDE SEQUENCE [LARGE SCALE GENOMIC DNA]</scope>
    <source>
        <strain evidence="9 10">ATCC 30569</strain>
    </source>
</reference>
<feature type="signal peptide" evidence="8">
    <location>
        <begin position="1"/>
        <end position="30"/>
    </location>
</feature>
<evidence type="ECO:0000313" key="10">
    <source>
        <dbReference type="Proteomes" id="UP000816034"/>
    </source>
</evidence>
<evidence type="ECO:0000256" key="4">
    <source>
        <dbReference type="ARBA" id="ARBA00022989"/>
    </source>
</evidence>